<sequence length="145" mass="17361">MAIFLFEAAAILLFAKLAELRLLKRLVPLLLLAIFIRFFEHFLLVDWFHLWKIHGPKWMEIWLPITADLTIWPITCYLFIQFLPEKGRLWYCGLWAGIMLVYLWTLKWSGVFSMQYGWAMGISSVVVFLYFVLLLVTWRWLRNTA</sequence>
<feature type="transmembrane region" description="Helical" evidence="1">
    <location>
        <begin position="88"/>
        <end position="106"/>
    </location>
</feature>
<keyword evidence="1" id="KW-0812">Transmembrane</keyword>
<name>A0A292YCB2_9BACL</name>
<feature type="transmembrane region" description="Helical" evidence="1">
    <location>
        <begin position="27"/>
        <end position="49"/>
    </location>
</feature>
<evidence type="ECO:0000256" key="1">
    <source>
        <dbReference type="SAM" id="Phobius"/>
    </source>
</evidence>
<dbReference type="Proteomes" id="UP000217785">
    <property type="component" value="Unassembled WGS sequence"/>
</dbReference>
<dbReference type="EMBL" id="BDUF01000011">
    <property type="protein sequence ID" value="GAX88932.1"/>
    <property type="molecule type" value="Genomic_DNA"/>
</dbReference>
<keyword evidence="1" id="KW-1133">Transmembrane helix</keyword>
<feature type="transmembrane region" description="Helical" evidence="1">
    <location>
        <begin position="118"/>
        <end position="141"/>
    </location>
</feature>
<keyword evidence="1" id="KW-0472">Membrane</keyword>
<protein>
    <submittedName>
        <fullName evidence="2">Uncharacterized protein</fullName>
    </submittedName>
</protein>
<evidence type="ECO:0000313" key="2">
    <source>
        <dbReference type="EMBL" id="GAX88932.1"/>
    </source>
</evidence>
<evidence type="ECO:0000313" key="3">
    <source>
        <dbReference type="Proteomes" id="UP000217785"/>
    </source>
</evidence>
<proteinExistence type="predicted"/>
<feature type="transmembrane region" description="Helical" evidence="1">
    <location>
        <begin position="61"/>
        <end position="82"/>
    </location>
</feature>
<organism evidence="2 3">
    <name type="scientific">Effusibacillus lacus</name>
    <dbReference type="NCBI Taxonomy" id="1348429"/>
    <lineage>
        <taxon>Bacteria</taxon>
        <taxon>Bacillati</taxon>
        <taxon>Bacillota</taxon>
        <taxon>Bacilli</taxon>
        <taxon>Bacillales</taxon>
        <taxon>Alicyclobacillaceae</taxon>
        <taxon>Effusibacillus</taxon>
    </lineage>
</organism>
<keyword evidence="3" id="KW-1185">Reference proteome</keyword>
<reference evidence="3" key="1">
    <citation type="submission" date="2017-07" db="EMBL/GenBank/DDBJ databases">
        <title>Draft genome sequence of Effusibacillus lacus strain skLN1.</title>
        <authorList>
            <person name="Watanabe M."/>
            <person name="Kojima H."/>
            <person name="Fukui M."/>
        </authorList>
    </citation>
    <scope>NUCLEOTIDE SEQUENCE [LARGE SCALE GENOMIC DNA]</scope>
    <source>
        <strain evidence="3">skLN1</strain>
    </source>
</reference>
<gene>
    <name evidence="2" type="ORF">EFBL_0546</name>
</gene>
<comment type="caution">
    <text evidence="2">The sequence shown here is derived from an EMBL/GenBank/DDBJ whole genome shotgun (WGS) entry which is preliminary data.</text>
</comment>
<dbReference type="AlphaFoldDB" id="A0A292YCB2"/>
<accession>A0A292YCB2</accession>
<dbReference type="OrthoDB" id="2381689at2"/>
<dbReference type="RefSeq" id="WP_096180634.1">
    <property type="nucleotide sequence ID" value="NZ_BDUF01000011.1"/>
</dbReference>